<gene>
    <name evidence="2" type="ORF">LK03_03395</name>
</gene>
<evidence type="ECO:0000313" key="2">
    <source>
        <dbReference type="EMBL" id="AIR88342.1"/>
    </source>
</evidence>
<reference evidence="2 3" key="1">
    <citation type="submission" date="2014-09" db="EMBL/GenBank/DDBJ databases">
        <authorList>
            <person name="Chan K.-G."/>
        </authorList>
    </citation>
    <scope>NUCLEOTIDE SEQUENCE [LARGE SCALE GENOMIC DNA]</scope>
    <source>
        <strain evidence="2 3">ND07</strain>
    </source>
</reference>
<feature type="domain" description="Glycosyl transferase family 1" evidence="1">
    <location>
        <begin position="182"/>
        <end position="326"/>
    </location>
</feature>
<name>A0A089WPD1_9PSED</name>
<dbReference type="STRING" id="157783.LK03_03395"/>
<dbReference type="eggNOG" id="COG0438">
    <property type="taxonomic scope" value="Bacteria"/>
</dbReference>
<keyword evidence="2" id="KW-0808">Transferase</keyword>
<dbReference type="InterPro" id="IPR001296">
    <property type="entry name" value="Glyco_trans_1"/>
</dbReference>
<dbReference type="Pfam" id="PF00534">
    <property type="entry name" value="Glycos_transf_1"/>
    <property type="match status" value="1"/>
</dbReference>
<dbReference type="KEGG" id="psw:LK03_03395"/>
<evidence type="ECO:0000313" key="3">
    <source>
        <dbReference type="Proteomes" id="UP000029493"/>
    </source>
</evidence>
<sequence>MNIVNVMWAGGSPYTSVHKVHRQILSHAEPQASVSNWLLLGAGTCCSVGTIREWHMPPRALKGRHLWQLMLPVLRARVRRALQASAADVLLLDGLGVARLVLPVLRDLHQVHASVLFHGSTRLRDSDIRLLRSLPTERLNIVAVSNTLAFTLEQTLGRPVHTLRVALEPQGFVDRLLSREQARQELALQDDQRPVFGAVGRLVESKGFEMLIEAFGKVHGREKRARLVILGEGSHRARLETRIKALNLTETVELCGYRDDLSRLYRAFDWLLVPSRSEGLGLVLQEAVMAGVPVISSDLPVFREQLKEAGCYLPVGNGEAWAKAIEGCALRSAAAVAAEQYRVLAPEQAWRAFQQRAQGLLR</sequence>
<dbReference type="Gene3D" id="3.40.50.2000">
    <property type="entry name" value="Glycogen Phosphorylase B"/>
    <property type="match status" value="1"/>
</dbReference>
<organism evidence="2 3">
    <name type="scientific">Pseudomonas cremoricolorata</name>
    <dbReference type="NCBI Taxonomy" id="157783"/>
    <lineage>
        <taxon>Bacteria</taxon>
        <taxon>Pseudomonadati</taxon>
        <taxon>Pseudomonadota</taxon>
        <taxon>Gammaproteobacteria</taxon>
        <taxon>Pseudomonadales</taxon>
        <taxon>Pseudomonadaceae</taxon>
        <taxon>Pseudomonas</taxon>
    </lineage>
</organism>
<dbReference type="AlphaFoldDB" id="A0A089WPD1"/>
<accession>A0A089WPD1</accession>
<dbReference type="GO" id="GO:0016757">
    <property type="term" value="F:glycosyltransferase activity"/>
    <property type="evidence" value="ECO:0007669"/>
    <property type="project" value="InterPro"/>
</dbReference>
<evidence type="ECO:0000259" key="1">
    <source>
        <dbReference type="Pfam" id="PF00534"/>
    </source>
</evidence>
<dbReference type="PANTHER" id="PTHR12526:SF630">
    <property type="entry name" value="GLYCOSYLTRANSFERASE"/>
    <property type="match status" value="1"/>
</dbReference>
<proteinExistence type="predicted"/>
<dbReference type="OrthoDB" id="9792269at2"/>
<dbReference type="RefSeq" id="WP_038411063.1">
    <property type="nucleotide sequence ID" value="NZ_CP009455.1"/>
</dbReference>
<dbReference type="PANTHER" id="PTHR12526">
    <property type="entry name" value="GLYCOSYLTRANSFERASE"/>
    <property type="match status" value="1"/>
</dbReference>
<dbReference type="EMBL" id="CP009455">
    <property type="protein sequence ID" value="AIR88342.1"/>
    <property type="molecule type" value="Genomic_DNA"/>
</dbReference>
<keyword evidence="3" id="KW-1185">Reference proteome</keyword>
<dbReference type="GO" id="GO:1901135">
    <property type="term" value="P:carbohydrate derivative metabolic process"/>
    <property type="evidence" value="ECO:0007669"/>
    <property type="project" value="UniProtKB-ARBA"/>
</dbReference>
<dbReference type="Proteomes" id="UP000029493">
    <property type="component" value="Chromosome"/>
</dbReference>
<dbReference type="SUPFAM" id="SSF53756">
    <property type="entry name" value="UDP-Glycosyltransferase/glycogen phosphorylase"/>
    <property type="match status" value="1"/>
</dbReference>
<protein>
    <submittedName>
        <fullName evidence="2">Glycosyl transferase</fullName>
    </submittedName>
</protein>